<reference evidence="1" key="2">
    <citation type="submission" date="2023-03" db="EMBL/GenBank/DDBJ databases">
        <authorList>
            <person name="Vazquez L."/>
            <person name="Rodriguez J."/>
            <person name="Mayo B."/>
            <person name="Florez A.B."/>
        </authorList>
    </citation>
    <scope>NUCLEOTIDE SEQUENCE</scope>
    <source>
        <strain evidence="1">5A3I</strain>
    </source>
</reference>
<dbReference type="RefSeq" id="WP_217983461.1">
    <property type="nucleotide sequence ID" value="NZ_JARGCK010000020.1"/>
</dbReference>
<sequence length="141" mass="16813">MYQTQDIKTMIFEYHWRKNVLLKQGYEYDSNSTAQYGVESVMPKAQGSVGDKVLNIVVGNSKIERMYYKHVEVVNFIDIYEQYIDNDKNFNILQLLKDNVSKKEIREIFDIGQTNLDSRIDDIIRVLYQHQDSDQYNHYNQ</sequence>
<dbReference type="EMBL" id="JARGCK010000020">
    <property type="protein sequence ID" value="MDK9867047.1"/>
    <property type="molecule type" value="Genomic_DNA"/>
</dbReference>
<gene>
    <name evidence="1" type="ORF">P1A27_14040</name>
</gene>
<evidence type="ECO:0008006" key="3">
    <source>
        <dbReference type="Google" id="ProtNLM"/>
    </source>
</evidence>
<dbReference type="Proteomes" id="UP001174037">
    <property type="component" value="Unassembled WGS sequence"/>
</dbReference>
<protein>
    <recommendedName>
        <fullName evidence="3">Phage protein</fullName>
    </recommendedName>
</protein>
<dbReference type="AlphaFoldDB" id="A0AAW7AKD3"/>
<organism evidence="1 2">
    <name type="scientific">Staphylococcus equorum</name>
    <dbReference type="NCBI Taxonomy" id="246432"/>
    <lineage>
        <taxon>Bacteria</taxon>
        <taxon>Bacillati</taxon>
        <taxon>Bacillota</taxon>
        <taxon>Bacilli</taxon>
        <taxon>Bacillales</taxon>
        <taxon>Staphylococcaceae</taxon>
        <taxon>Staphylococcus</taxon>
    </lineage>
</organism>
<proteinExistence type="predicted"/>
<accession>A0AAW7AKD3</accession>
<evidence type="ECO:0000313" key="2">
    <source>
        <dbReference type="Proteomes" id="UP001174037"/>
    </source>
</evidence>
<comment type="caution">
    <text evidence="1">The sequence shown here is derived from an EMBL/GenBank/DDBJ whole genome shotgun (WGS) entry which is preliminary data.</text>
</comment>
<evidence type="ECO:0000313" key="1">
    <source>
        <dbReference type="EMBL" id="MDK9867047.1"/>
    </source>
</evidence>
<reference evidence="1" key="1">
    <citation type="journal article" date="2023" name="Int. J. Mol. Sci.">
        <title>Antibiotic Resistance/Susceptibility Profiles of Staphylococcus equorum Strains from Cheese, and Genome Analysis for Antibiotic Resistance Genes.</title>
        <authorList>
            <person name="Vazquez L."/>
            <person name="Srednik M.E."/>
            <person name="Rodriguez J."/>
            <person name="Florez A.B."/>
            <person name="Mayo B."/>
        </authorList>
    </citation>
    <scope>NUCLEOTIDE SEQUENCE</scope>
    <source>
        <strain evidence="1">5A3I</strain>
    </source>
</reference>
<name>A0AAW7AKD3_9STAP</name>